<evidence type="ECO:0000256" key="2">
    <source>
        <dbReference type="ARBA" id="ARBA00023163"/>
    </source>
</evidence>
<feature type="region of interest" description="Disordered" evidence="3">
    <location>
        <begin position="257"/>
        <end position="287"/>
    </location>
</feature>
<dbReference type="PROSITE" id="PS51344">
    <property type="entry name" value="HTH_TFE_IIE"/>
    <property type="match status" value="1"/>
</dbReference>
<sequence>MDLAITLVKSVMRAFYQTREILVIDALILHEALRDDDLAYLMSINTKDLHKICGKLREDRFLVVHTRSELREGNPRPSNRTWYYIDYRSTIDAIKWRVYTIDKEVQGTTQVASEKKEYFCSHCKAEWTAMEVLDNAGPQGFLCHRCSHVLTFEADRTSTGHEQSTRLNDQFKFISELLPKIDAVHINECDFDRALAKARPVKRDETHQRAQTIAADAGANRPMAVKGLANTGPQSIAVNISTSDGLTEAEKAAEQARKEQIAKQNALPSWMSNSTVTGESFSASAPAAGTTPIIKKEGKDSESAAAPAANAQIDDIFEMIKAEQAAKQAQVESEEDDDDEEDEFEDVPAKRVKIEHDVKKEEDDGEDSDEIEFEDV</sequence>
<dbReference type="InterPro" id="IPR024550">
    <property type="entry name" value="TFIIEa/SarR/Rpc3_HTH_dom"/>
</dbReference>
<dbReference type="InterPro" id="IPR002853">
    <property type="entry name" value="TFIIE_asu"/>
</dbReference>
<dbReference type="Proteomes" id="UP000537989">
    <property type="component" value="Unassembled WGS sequence"/>
</dbReference>
<feature type="compositionally biased region" description="Acidic residues" evidence="3">
    <location>
        <begin position="332"/>
        <end position="346"/>
    </location>
</feature>
<evidence type="ECO:0000313" key="6">
    <source>
        <dbReference type="Proteomes" id="UP000537989"/>
    </source>
</evidence>
<feature type="compositionally biased region" description="Polar residues" evidence="3">
    <location>
        <begin position="266"/>
        <end position="283"/>
    </location>
</feature>
<gene>
    <name evidence="5" type="ORF">FAUST_3663</name>
</gene>
<dbReference type="Pfam" id="PF02002">
    <property type="entry name" value="TFIIE_alpha"/>
    <property type="match status" value="1"/>
</dbReference>
<dbReference type="GO" id="GO:0005673">
    <property type="term" value="C:transcription factor TFIIE complex"/>
    <property type="evidence" value="ECO:0007669"/>
    <property type="project" value="TreeGrafter"/>
</dbReference>
<keyword evidence="1" id="KW-0805">Transcription regulation</keyword>
<evidence type="ECO:0000256" key="3">
    <source>
        <dbReference type="SAM" id="MobiDB-lite"/>
    </source>
</evidence>
<evidence type="ECO:0000313" key="5">
    <source>
        <dbReference type="EMBL" id="KAF5241729.1"/>
    </source>
</evidence>
<comment type="caution">
    <text evidence="5">The sequence shown here is derived from an EMBL/GenBank/DDBJ whole genome shotgun (WGS) entry which is preliminary data.</text>
</comment>
<dbReference type="InterPro" id="IPR017919">
    <property type="entry name" value="TFIIE/TFIIEa_HTH"/>
</dbReference>
<keyword evidence="2" id="KW-0804">Transcription</keyword>
<accession>A0AAN6HHH6</accession>
<feature type="domain" description="HTH TFE/IIEalpha-type" evidence="4">
    <location>
        <begin position="4"/>
        <end position="95"/>
    </location>
</feature>
<dbReference type="PANTHER" id="PTHR13097">
    <property type="entry name" value="TRANSCRIPTION INITIATION FACTOR IIE, ALPHA SUBUNIT"/>
    <property type="match status" value="1"/>
</dbReference>
<evidence type="ECO:0000256" key="1">
    <source>
        <dbReference type="ARBA" id="ARBA00023015"/>
    </source>
</evidence>
<dbReference type="SMART" id="SM00531">
    <property type="entry name" value="TFIIE"/>
    <property type="match status" value="1"/>
</dbReference>
<feature type="compositionally biased region" description="Acidic residues" evidence="3">
    <location>
        <begin position="363"/>
        <end position="376"/>
    </location>
</feature>
<name>A0AAN6HHH6_FUSAU</name>
<proteinExistence type="predicted"/>
<protein>
    <recommendedName>
        <fullName evidence="4">HTH TFE/IIEalpha-type domain-containing protein</fullName>
    </recommendedName>
</protein>
<dbReference type="GO" id="GO:0006367">
    <property type="term" value="P:transcription initiation at RNA polymerase II promoter"/>
    <property type="evidence" value="ECO:0007669"/>
    <property type="project" value="InterPro"/>
</dbReference>
<evidence type="ECO:0000259" key="4">
    <source>
        <dbReference type="PROSITE" id="PS51344"/>
    </source>
</evidence>
<dbReference type="PANTHER" id="PTHR13097:SF7">
    <property type="entry name" value="GENERAL TRANSCRIPTION FACTOR IIE SUBUNIT 1"/>
    <property type="match status" value="1"/>
</dbReference>
<feature type="region of interest" description="Disordered" evidence="3">
    <location>
        <begin position="323"/>
        <end position="376"/>
    </location>
</feature>
<dbReference type="AlphaFoldDB" id="A0AAN6HHH6"/>
<dbReference type="InterPro" id="IPR039997">
    <property type="entry name" value="TFE"/>
</dbReference>
<organism evidence="5 6">
    <name type="scientific">Fusarium austroamericanum</name>
    <dbReference type="NCBI Taxonomy" id="282268"/>
    <lineage>
        <taxon>Eukaryota</taxon>
        <taxon>Fungi</taxon>
        <taxon>Dikarya</taxon>
        <taxon>Ascomycota</taxon>
        <taxon>Pezizomycotina</taxon>
        <taxon>Sordariomycetes</taxon>
        <taxon>Hypocreomycetidae</taxon>
        <taxon>Hypocreales</taxon>
        <taxon>Nectriaceae</taxon>
        <taxon>Fusarium</taxon>
    </lineage>
</organism>
<dbReference type="EMBL" id="JAAMOD010000093">
    <property type="protein sequence ID" value="KAF5241729.1"/>
    <property type="molecule type" value="Genomic_DNA"/>
</dbReference>
<reference evidence="5 6" key="1">
    <citation type="submission" date="2020-02" db="EMBL/GenBank/DDBJ databases">
        <title>Identification and distribution of gene clusters putatively required for synthesis of sphingolipid metabolism inhibitors in phylogenetically diverse species of the filamentous fungus Fusarium.</title>
        <authorList>
            <person name="Kim H.-S."/>
            <person name="Busman M."/>
            <person name="Brown D.W."/>
            <person name="Divon H."/>
            <person name="Uhlig S."/>
            <person name="Proctor R.H."/>
        </authorList>
    </citation>
    <scope>NUCLEOTIDE SEQUENCE [LARGE SCALE GENOMIC DNA]</scope>
    <source>
        <strain evidence="5 6">NRRL 2903</strain>
    </source>
</reference>
<keyword evidence="6" id="KW-1185">Reference proteome</keyword>
<feature type="compositionally biased region" description="Basic and acidic residues" evidence="3">
    <location>
        <begin position="347"/>
        <end position="362"/>
    </location>
</feature>